<accession>A0A0J1HEE9</accession>
<sequence length="147" mass="17400">MKAKVRAVGKLQQMAEQQRDRQGQLFVQQRQQADYFQQQLEALGMLKSGCQWQSHVTQQGVNSTMLMNSTRVQGLLNRMLHHHQHEQALMEAECQRSRQQLEASQAKVKSLETVLERWKAKQQYEQARREQKQVEDLINARYRRKPL</sequence>
<comment type="similarity">
    <text evidence="2">Belongs to the FliJ family.</text>
</comment>
<dbReference type="Gene3D" id="1.10.287.1700">
    <property type="match status" value="1"/>
</dbReference>
<dbReference type="GO" id="GO:0071973">
    <property type="term" value="P:bacterial-type flagellum-dependent cell motility"/>
    <property type="evidence" value="ECO:0007669"/>
    <property type="project" value="InterPro"/>
</dbReference>
<keyword evidence="4" id="KW-0813">Transport</keyword>
<keyword evidence="9" id="KW-0472">Membrane</keyword>
<evidence type="ECO:0000256" key="1">
    <source>
        <dbReference type="ARBA" id="ARBA00004413"/>
    </source>
</evidence>
<evidence type="ECO:0000256" key="5">
    <source>
        <dbReference type="ARBA" id="ARBA00022475"/>
    </source>
</evidence>
<dbReference type="GO" id="GO:0009288">
    <property type="term" value="C:bacterial-type flagellum"/>
    <property type="evidence" value="ECO:0007669"/>
    <property type="project" value="InterPro"/>
</dbReference>
<keyword evidence="11" id="KW-0175">Coiled coil</keyword>
<gene>
    <name evidence="12" type="ORF">ABT57_10165</name>
</gene>
<evidence type="ECO:0000256" key="10">
    <source>
        <dbReference type="ARBA" id="ARBA00023225"/>
    </source>
</evidence>
<evidence type="ECO:0000256" key="9">
    <source>
        <dbReference type="ARBA" id="ARBA00023136"/>
    </source>
</evidence>
<dbReference type="GO" id="GO:0044781">
    <property type="term" value="P:bacterial-type flagellum organization"/>
    <property type="evidence" value="ECO:0007669"/>
    <property type="project" value="UniProtKB-KW"/>
</dbReference>
<dbReference type="NCBIfam" id="TIGR02473">
    <property type="entry name" value="flagell_FliJ"/>
    <property type="match status" value="1"/>
</dbReference>
<evidence type="ECO:0000313" key="13">
    <source>
        <dbReference type="Proteomes" id="UP000035909"/>
    </source>
</evidence>
<evidence type="ECO:0000256" key="2">
    <source>
        <dbReference type="ARBA" id="ARBA00010004"/>
    </source>
</evidence>
<keyword evidence="12" id="KW-0966">Cell projection</keyword>
<dbReference type="EMBL" id="LDOU01000007">
    <property type="protein sequence ID" value="KLV10014.1"/>
    <property type="molecule type" value="Genomic_DNA"/>
</dbReference>
<feature type="coiled-coil region" evidence="11">
    <location>
        <begin position="94"/>
        <end position="140"/>
    </location>
</feature>
<name>A0A0J1HEE9_9GAMM</name>
<evidence type="ECO:0000256" key="3">
    <source>
        <dbReference type="ARBA" id="ARBA00020392"/>
    </source>
</evidence>
<dbReference type="InterPro" id="IPR012823">
    <property type="entry name" value="Flagell_FliJ"/>
</dbReference>
<keyword evidence="12" id="KW-0282">Flagellum</keyword>
<dbReference type="Pfam" id="PF02050">
    <property type="entry name" value="FliJ"/>
    <property type="match status" value="1"/>
</dbReference>
<dbReference type="GO" id="GO:0006935">
    <property type="term" value="P:chemotaxis"/>
    <property type="evidence" value="ECO:0007669"/>
    <property type="project" value="UniProtKB-KW"/>
</dbReference>
<reference evidence="12 13" key="1">
    <citation type="submission" date="2015-05" db="EMBL/GenBank/DDBJ databases">
        <title>Photobacterium galathea sp. nov.</title>
        <authorList>
            <person name="Machado H."/>
            <person name="Gram L."/>
        </authorList>
    </citation>
    <scope>NUCLEOTIDE SEQUENCE [LARGE SCALE GENOMIC DNA]</scope>
    <source>
        <strain evidence="12 13">DSM 22954</strain>
    </source>
</reference>
<evidence type="ECO:0000256" key="11">
    <source>
        <dbReference type="SAM" id="Coils"/>
    </source>
</evidence>
<proteinExistence type="inferred from homology"/>
<dbReference type="InterPro" id="IPR053716">
    <property type="entry name" value="Flag_assembly_chemotaxis_eff"/>
</dbReference>
<comment type="subcellular location">
    <subcellularLocation>
        <location evidence="1">Cell membrane</location>
        <topology evidence="1">Peripheral membrane protein</topology>
        <orientation evidence="1">Cytoplasmic side</orientation>
    </subcellularLocation>
</comment>
<keyword evidence="7" id="KW-1005">Bacterial flagellum biogenesis</keyword>
<evidence type="ECO:0000256" key="7">
    <source>
        <dbReference type="ARBA" id="ARBA00022795"/>
    </source>
</evidence>
<evidence type="ECO:0000256" key="4">
    <source>
        <dbReference type="ARBA" id="ARBA00022448"/>
    </source>
</evidence>
<dbReference type="STRING" id="320778.ABT57_10165"/>
<dbReference type="AlphaFoldDB" id="A0A0J1HEE9"/>
<dbReference type="OrthoDB" id="5815965at2"/>
<evidence type="ECO:0000256" key="8">
    <source>
        <dbReference type="ARBA" id="ARBA00022927"/>
    </source>
</evidence>
<comment type="caution">
    <text evidence="12">The sequence shown here is derived from an EMBL/GenBank/DDBJ whole genome shotgun (WGS) entry which is preliminary data.</text>
</comment>
<evidence type="ECO:0000313" key="12">
    <source>
        <dbReference type="EMBL" id="KLV10014.1"/>
    </source>
</evidence>
<keyword evidence="13" id="KW-1185">Reference proteome</keyword>
<dbReference type="Proteomes" id="UP000035909">
    <property type="component" value="Unassembled WGS sequence"/>
</dbReference>
<organism evidence="12 13">
    <name type="scientific">Photobacterium ganghwense</name>
    <dbReference type="NCBI Taxonomy" id="320778"/>
    <lineage>
        <taxon>Bacteria</taxon>
        <taxon>Pseudomonadati</taxon>
        <taxon>Pseudomonadota</taxon>
        <taxon>Gammaproteobacteria</taxon>
        <taxon>Vibrionales</taxon>
        <taxon>Vibrionaceae</taxon>
        <taxon>Photobacterium</taxon>
    </lineage>
</organism>
<dbReference type="RefSeq" id="WP_047885102.1">
    <property type="nucleotide sequence ID" value="NZ_CP071326.1"/>
</dbReference>
<dbReference type="GO" id="GO:0015031">
    <property type="term" value="P:protein transport"/>
    <property type="evidence" value="ECO:0007669"/>
    <property type="project" value="UniProtKB-KW"/>
</dbReference>
<keyword evidence="6" id="KW-0145">Chemotaxis</keyword>
<keyword evidence="12" id="KW-0969">Cilium</keyword>
<dbReference type="PATRIC" id="fig|320778.3.peg.2214"/>
<evidence type="ECO:0000256" key="6">
    <source>
        <dbReference type="ARBA" id="ARBA00022500"/>
    </source>
</evidence>
<protein>
    <recommendedName>
        <fullName evidence="3">Flagellar FliJ protein</fullName>
    </recommendedName>
</protein>
<keyword evidence="8" id="KW-0653">Protein transport</keyword>
<dbReference type="GO" id="GO:0005886">
    <property type="term" value="C:plasma membrane"/>
    <property type="evidence" value="ECO:0007669"/>
    <property type="project" value="UniProtKB-SubCell"/>
</dbReference>
<keyword evidence="5" id="KW-1003">Cell membrane</keyword>
<keyword evidence="10" id="KW-1006">Bacterial flagellum protein export</keyword>